<evidence type="ECO:0000313" key="5">
    <source>
        <dbReference type="EMBL" id="POR37835.1"/>
    </source>
</evidence>
<accession>A0A2S4L5X1</accession>
<dbReference type="PANTHER" id="PTHR37534:SF46">
    <property type="entry name" value="ZN(II)2CYS6 TRANSCRIPTION FACTOR (EUROFUNG)"/>
    <property type="match status" value="1"/>
</dbReference>
<dbReference type="SUPFAM" id="SSF57701">
    <property type="entry name" value="Zn2/Cys6 DNA-binding domain"/>
    <property type="match status" value="1"/>
</dbReference>
<evidence type="ECO:0000256" key="2">
    <source>
        <dbReference type="ARBA" id="ARBA00023242"/>
    </source>
</evidence>
<dbReference type="GO" id="GO:0008270">
    <property type="term" value="F:zinc ion binding"/>
    <property type="evidence" value="ECO:0007669"/>
    <property type="project" value="InterPro"/>
</dbReference>
<evidence type="ECO:0000313" key="6">
    <source>
        <dbReference type="Proteomes" id="UP000237481"/>
    </source>
</evidence>
<evidence type="ECO:0000256" key="1">
    <source>
        <dbReference type="ARBA" id="ARBA00004123"/>
    </source>
</evidence>
<dbReference type="Gene3D" id="4.10.240.10">
    <property type="entry name" value="Zn(2)-C6 fungal-type DNA-binding domain"/>
    <property type="match status" value="1"/>
</dbReference>
<dbReference type="OrthoDB" id="3251668at2759"/>
<dbReference type="InterPro" id="IPR021858">
    <property type="entry name" value="Fun_TF"/>
</dbReference>
<gene>
    <name evidence="5" type="ORF">TPAR_01978</name>
</gene>
<name>A0A2S4L5X1_9HYPO</name>
<feature type="region of interest" description="Disordered" evidence="3">
    <location>
        <begin position="138"/>
        <end position="158"/>
    </location>
</feature>
<dbReference type="SMART" id="SM00066">
    <property type="entry name" value="GAL4"/>
    <property type="match status" value="1"/>
</dbReference>
<reference evidence="5 6" key="1">
    <citation type="submission" date="2018-01" db="EMBL/GenBank/DDBJ databases">
        <title>Harnessing the power of phylogenomics to disentangle the directionality and signatures of interkingdom host jumping in the parasitic fungal genus Tolypocladium.</title>
        <authorList>
            <person name="Quandt C.A."/>
            <person name="Patterson W."/>
            <person name="Spatafora J.W."/>
        </authorList>
    </citation>
    <scope>NUCLEOTIDE SEQUENCE [LARGE SCALE GENOMIC DNA]</scope>
    <source>
        <strain evidence="5 6">NRBC 100945</strain>
    </source>
</reference>
<dbReference type="PROSITE" id="PS50048">
    <property type="entry name" value="ZN2_CY6_FUNGAL_2"/>
    <property type="match status" value="1"/>
</dbReference>
<dbReference type="Pfam" id="PF00172">
    <property type="entry name" value="Zn_clus"/>
    <property type="match status" value="1"/>
</dbReference>
<keyword evidence="2" id="KW-0539">Nucleus</keyword>
<dbReference type="STRING" id="94208.A0A2S4L5X1"/>
<dbReference type="GO" id="GO:0005634">
    <property type="term" value="C:nucleus"/>
    <property type="evidence" value="ECO:0007669"/>
    <property type="project" value="UniProtKB-SubCell"/>
</dbReference>
<dbReference type="PROSITE" id="PS00463">
    <property type="entry name" value="ZN2_CY6_FUNGAL_1"/>
    <property type="match status" value="1"/>
</dbReference>
<dbReference type="Proteomes" id="UP000237481">
    <property type="component" value="Unassembled WGS sequence"/>
</dbReference>
<dbReference type="InterPro" id="IPR036864">
    <property type="entry name" value="Zn2-C6_fun-type_DNA-bd_sf"/>
</dbReference>
<feature type="region of interest" description="Disordered" evidence="3">
    <location>
        <begin position="41"/>
        <end position="66"/>
    </location>
</feature>
<sequence>YSPPLSPKLHFWKISAAFYLARLAQLTARRCRVTHNRDKGRENAMNTAAGSRRLSAASKANPPTKKGCSTCTKRRIRCDLARPTCKKCAKKGLACPGYGPRLRWAGGVAVRGKLKGQNVPLPDRADRPEQDSVLADAADAEADGGPRQGPSAQDGVIVSPAGLDQTLRKSAREFIEYYDKNIAGLMVWFDSEDNDYRRRVLPLAANTPGLRLAVAAISAHHGAGTFDHETPRFSEAARDACLGLIQNQVREMTGRLTGGSELTSQSDMADAEWMLAAILMISTYEMANAQTAAAESHRMAARTIANVFGHNEASCTRVFDFLRNQLAILDVLSSTTSFELSDVERTVLPPPSMANGLFTQYLKLLQSVTLVSRRRMEAASSSDTNLGSSGGGDLSASSIRSQFEQARGATLLAAGRLQMQPSVVGRDFIRLVDIYHHAGILYSYRCLGFVTLERADWESSMLKLFEQFKALEDPTMCAQNLPWPAFVAGTECHGDDDRQETIARLFTTITDATGFRHFWDVLKFLRMFWAGDHPDWQPLGRGFQQKGFRILAL</sequence>
<evidence type="ECO:0000256" key="3">
    <source>
        <dbReference type="SAM" id="MobiDB-lite"/>
    </source>
</evidence>
<proteinExistence type="predicted"/>
<evidence type="ECO:0000259" key="4">
    <source>
        <dbReference type="PROSITE" id="PS50048"/>
    </source>
</evidence>
<comment type="caution">
    <text evidence="5">The sequence shown here is derived from an EMBL/GenBank/DDBJ whole genome shotgun (WGS) entry which is preliminary data.</text>
</comment>
<protein>
    <recommendedName>
        <fullName evidence="4">Zn(2)-C6 fungal-type domain-containing protein</fullName>
    </recommendedName>
</protein>
<dbReference type="GO" id="GO:0000981">
    <property type="term" value="F:DNA-binding transcription factor activity, RNA polymerase II-specific"/>
    <property type="evidence" value="ECO:0007669"/>
    <property type="project" value="InterPro"/>
</dbReference>
<organism evidence="5 6">
    <name type="scientific">Tolypocladium paradoxum</name>
    <dbReference type="NCBI Taxonomy" id="94208"/>
    <lineage>
        <taxon>Eukaryota</taxon>
        <taxon>Fungi</taxon>
        <taxon>Dikarya</taxon>
        <taxon>Ascomycota</taxon>
        <taxon>Pezizomycotina</taxon>
        <taxon>Sordariomycetes</taxon>
        <taxon>Hypocreomycetidae</taxon>
        <taxon>Hypocreales</taxon>
        <taxon>Ophiocordycipitaceae</taxon>
        <taxon>Tolypocladium</taxon>
    </lineage>
</organism>
<dbReference type="PANTHER" id="PTHR37534">
    <property type="entry name" value="TRANSCRIPTIONAL ACTIVATOR PROTEIN UGA3"/>
    <property type="match status" value="1"/>
</dbReference>
<feature type="non-terminal residue" evidence="5">
    <location>
        <position position="1"/>
    </location>
</feature>
<feature type="domain" description="Zn(2)-C6 fungal-type" evidence="4">
    <location>
        <begin position="67"/>
        <end position="95"/>
    </location>
</feature>
<comment type="subcellular location">
    <subcellularLocation>
        <location evidence="1">Nucleus</location>
    </subcellularLocation>
</comment>
<dbReference type="Pfam" id="PF11951">
    <property type="entry name" value="Fungal_trans_2"/>
    <property type="match status" value="1"/>
</dbReference>
<dbReference type="AlphaFoldDB" id="A0A2S4L5X1"/>
<dbReference type="EMBL" id="PKSG01000200">
    <property type="protein sequence ID" value="POR37835.1"/>
    <property type="molecule type" value="Genomic_DNA"/>
</dbReference>
<keyword evidence="6" id="KW-1185">Reference proteome</keyword>
<dbReference type="InterPro" id="IPR001138">
    <property type="entry name" value="Zn2Cys6_DnaBD"/>
</dbReference>
<dbReference type="CDD" id="cd00067">
    <property type="entry name" value="GAL4"/>
    <property type="match status" value="1"/>
</dbReference>